<feature type="compositionally biased region" description="Acidic residues" evidence="1">
    <location>
        <begin position="87"/>
        <end position="113"/>
    </location>
</feature>
<reference evidence="2" key="1">
    <citation type="journal article" date="2020" name="G3 (Bethesda)">
        <title>High-Quality Assemblies for Three Invasive Social Wasps from the &lt;i&gt;Vespula&lt;/i&gt; Genus.</title>
        <authorList>
            <person name="Harrop T.W.R."/>
            <person name="Guhlin J."/>
            <person name="McLaughlin G.M."/>
            <person name="Permina E."/>
            <person name="Stockwell P."/>
            <person name="Gilligan J."/>
            <person name="Le Lec M.F."/>
            <person name="Gruber M.A.M."/>
            <person name="Quinn O."/>
            <person name="Lovegrove M."/>
            <person name="Duncan E.J."/>
            <person name="Remnant E.J."/>
            <person name="Van Eeckhoven J."/>
            <person name="Graham B."/>
            <person name="Knapp R.A."/>
            <person name="Langford K.W."/>
            <person name="Kronenberg Z."/>
            <person name="Press M.O."/>
            <person name="Eacker S.M."/>
            <person name="Wilson-Rankin E.E."/>
            <person name="Purcell J."/>
            <person name="Lester P.J."/>
            <person name="Dearden P.K."/>
        </authorList>
    </citation>
    <scope>NUCLEOTIDE SEQUENCE</scope>
    <source>
        <strain evidence="2">Volc-1</strain>
    </source>
</reference>
<dbReference type="Proteomes" id="UP000600918">
    <property type="component" value="Unassembled WGS sequence"/>
</dbReference>
<keyword evidence="3" id="KW-1185">Reference proteome</keyword>
<evidence type="ECO:0000313" key="2">
    <source>
        <dbReference type="EMBL" id="KAF7431401.1"/>
    </source>
</evidence>
<comment type="caution">
    <text evidence="2">The sequence shown here is derived from an EMBL/GenBank/DDBJ whole genome shotgun (WGS) entry which is preliminary data.</text>
</comment>
<sequence>MGTILKSVERRAEVATWSYGRRLKLPFHRLIKSRLGSFLGHWPQARFGRIVRPPTVPRYEVEEKEEDEQAHASGSQDTRTLIHVVVDDDDNDDDDDDDDNDDDNNDDNDVLAR</sequence>
<accession>A0A834UCS6</accession>
<dbReference type="AlphaFoldDB" id="A0A834UCS6"/>
<name>A0A834UCS6_VESPE</name>
<evidence type="ECO:0000256" key="1">
    <source>
        <dbReference type="SAM" id="MobiDB-lite"/>
    </source>
</evidence>
<feature type="region of interest" description="Disordered" evidence="1">
    <location>
        <begin position="61"/>
        <end position="113"/>
    </location>
</feature>
<protein>
    <submittedName>
        <fullName evidence="2">Uncharacterized protein</fullName>
    </submittedName>
</protein>
<evidence type="ECO:0000313" key="3">
    <source>
        <dbReference type="Proteomes" id="UP000600918"/>
    </source>
</evidence>
<dbReference type="EMBL" id="JACSDY010000003">
    <property type="protein sequence ID" value="KAF7431401.1"/>
    <property type="molecule type" value="Genomic_DNA"/>
</dbReference>
<gene>
    <name evidence="2" type="ORF">H0235_004325</name>
</gene>
<organism evidence="2 3">
    <name type="scientific">Vespula pensylvanica</name>
    <name type="common">Western yellow jacket</name>
    <name type="synonym">Wasp</name>
    <dbReference type="NCBI Taxonomy" id="30213"/>
    <lineage>
        <taxon>Eukaryota</taxon>
        <taxon>Metazoa</taxon>
        <taxon>Ecdysozoa</taxon>
        <taxon>Arthropoda</taxon>
        <taxon>Hexapoda</taxon>
        <taxon>Insecta</taxon>
        <taxon>Pterygota</taxon>
        <taxon>Neoptera</taxon>
        <taxon>Endopterygota</taxon>
        <taxon>Hymenoptera</taxon>
        <taxon>Apocrita</taxon>
        <taxon>Aculeata</taxon>
        <taxon>Vespoidea</taxon>
        <taxon>Vespidae</taxon>
        <taxon>Vespinae</taxon>
        <taxon>Vespula</taxon>
    </lineage>
</organism>
<proteinExistence type="predicted"/>